<dbReference type="KEGG" id="cre:CHLRE_11g482850v5"/>
<dbReference type="GO" id="GO:0005874">
    <property type="term" value="C:microtubule"/>
    <property type="evidence" value="ECO:0007669"/>
    <property type="project" value="InterPro"/>
</dbReference>
<feature type="compositionally biased region" description="Basic and acidic residues" evidence="7">
    <location>
        <begin position="360"/>
        <end position="371"/>
    </location>
</feature>
<dbReference type="PANTHER" id="PTHR14326:SF44">
    <property type="entry name" value="TARGETING PROTEIN FOR XKLP2"/>
    <property type="match status" value="1"/>
</dbReference>
<comment type="subcellular location">
    <subcellularLocation>
        <location evidence="2">Cytoplasm</location>
        <location evidence="2">Cytoskeleton</location>
        <location evidence="2">Spindle</location>
    </subcellularLocation>
    <subcellularLocation>
        <location evidence="1">Nucleus</location>
    </subcellularLocation>
</comment>
<feature type="region of interest" description="Disordered" evidence="7">
    <location>
        <begin position="329"/>
        <end position="393"/>
    </location>
</feature>
<dbReference type="ExpressionAtlas" id="A0A2K3D8V9">
    <property type="expression patterns" value="baseline and differential"/>
</dbReference>
<feature type="compositionally biased region" description="Acidic residues" evidence="7">
    <location>
        <begin position="209"/>
        <end position="218"/>
    </location>
</feature>
<dbReference type="InterPro" id="IPR027330">
    <property type="entry name" value="TPX2_central_dom"/>
</dbReference>
<dbReference type="PANTHER" id="PTHR14326">
    <property type="entry name" value="TARGETING PROTEIN FOR XKLP2"/>
    <property type="match status" value="1"/>
</dbReference>
<feature type="region of interest" description="Disordered" evidence="7">
    <location>
        <begin position="1"/>
        <end position="59"/>
    </location>
</feature>
<dbReference type="Pfam" id="PF12214">
    <property type="entry name" value="TPX2_importin"/>
    <property type="match status" value="1"/>
</dbReference>
<dbReference type="GO" id="GO:0060236">
    <property type="term" value="P:regulation of mitotic spindle organization"/>
    <property type="evidence" value="ECO:0007669"/>
    <property type="project" value="InterPro"/>
</dbReference>
<dbReference type="RefSeq" id="XP_042919786.1">
    <property type="nucleotide sequence ID" value="XM_043067781.1"/>
</dbReference>
<evidence type="ECO:0000256" key="7">
    <source>
        <dbReference type="SAM" id="MobiDB-lite"/>
    </source>
</evidence>
<dbReference type="GO" id="GO:0005819">
    <property type="term" value="C:spindle"/>
    <property type="evidence" value="ECO:0007669"/>
    <property type="project" value="UniProtKB-SubCell"/>
</dbReference>
<dbReference type="InterPro" id="IPR027329">
    <property type="entry name" value="TPX2_C"/>
</dbReference>
<evidence type="ECO:0000259" key="9">
    <source>
        <dbReference type="Pfam" id="PF12214"/>
    </source>
</evidence>
<evidence type="ECO:0000259" key="8">
    <source>
        <dbReference type="Pfam" id="PF06886"/>
    </source>
</evidence>
<evidence type="ECO:0000256" key="1">
    <source>
        <dbReference type="ARBA" id="ARBA00004123"/>
    </source>
</evidence>
<protein>
    <recommendedName>
        <fullName evidence="12">TPX2 C-terminal domain-containing protein</fullName>
    </recommendedName>
</protein>
<dbReference type="EMBL" id="CM008972">
    <property type="protein sequence ID" value="PNW76963.1"/>
    <property type="molecule type" value="Genomic_DNA"/>
</dbReference>
<dbReference type="GeneID" id="5722964"/>
<dbReference type="PaxDb" id="3055-EDP00281"/>
<name>A0A2K3D8V9_CHLRE</name>
<organism evidence="10 11">
    <name type="scientific">Chlamydomonas reinhardtii</name>
    <name type="common">Chlamydomonas smithii</name>
    <dbReference type="NCBI Taxonomy" id="3055"/>
    <lineage>
        <taxon>Eukaryota</taxon>
        <taxon>Viridiplantae</taxon>
        <taxon>Chlorophyta</taxon>
        <taxon>core chlorophytes</taxon>
        <taxon>Chlorophyceae</taxon>
        <taxon>CS clade</taxon>
        <taxon>Chlamydomonadales</taxon>
        <taxon>Chlamydomonadaceae</taxon>
        <taxon>Chlamydomonas</taxon>
    </lineage>
</organism>
<evidence type="ECO:0000256" key="5">
    <source>
        <dbReference type="ARBA" id="ARBA00023212"/>
    </source>
</evidence>
<feature type="compositionally biased region" description="Low complexity" evidence="7">
    <location>
        <begin position="219"/>
        <end position="228"/>
    </location>
</feature>
<dbReference type="Gramene" id="PNW76963">
    <property type="protein sequence ID" value="PNW76963"/>
    <property type="gene ID" value="CHLRE_11g482850v5"/>
</dbReference>
<reference evidence="10 11" key="1">
    <citation type="journal article" date="2007" name="Science">
        <title>The Chlamydomonas genome reveals the evolution of key animal and plant functions.</title>
        <authorList>
            <person name="Merchant S.S."/>
            <person name="Prochnik S.E."/>
            <person name="Vallon O."/>
            <person name="Harris E.H."/>
            <person name="Karpowicz S.J."/>
            <person name="Witman G.B."/>
            <person name="Terry A."/>
            <person name="Salamov A."/>
            <person name="Fritz-Laylin L.K."/>
            <person name="Marechal-Drouard L."/>
            <person name="Marshall W.F."/>
            <person name="Qu L.H."/>
            <person name="Nelson D.R."/>
            <person name="Sanderfoot A.A."/>
            <person name="Spalding M.H."/>
            <person name="Kapitonov V.V."/>
            <person name="Ren Q."/>
            <person name="Ferris P."/>
            <person name="Lindquist E."/>
            <person name="Shapiro H."/>
            <person name="Lucas S.M."/>
            <person name="Grimwood J."/>
            <person name="Schmutz J."/>
            <person name="Cardol P."/>
            <person name="Cerutti H."/>
            <person name="Chanfreau G."/>
            <person name="Chen C.L."/>
            <person name="Cognat V."/>
            <person name="Croft M.T."/>
            <person name="Dent R."/>
            <person name="Dutcher S."/>
            <person name="Fernandez E."/>
            <person name="Fukuzawa H."/>
            <person name="Gonzalez-Ballester D."/>
            <person name="Gonzalez-Halphen D."/>
            <person name="Hallmann A."/>
            <person name="Hanikenne M."/>
            <person name="Hippler M."/>
            <person name="Inwood W."/>
            <person name="Jabbari K."/>
            <person name="Kalanon M."/>
            <person name="Kuras R."/>
            <person name="Lefebvre P.A."/>
            <person name="Lemaire S.D."/>
            <person name="Lobanov A.V."/>
            <person name="Lohr M."/>
            <person name="Manuell A."/>
            <person name="Meier I."/>
            <person name="Mets L."/>
            <person name="Mittag M."/>
            <person name="Mittelmeier T."/>
            <person name="Moroney J.V."/>
            <person name="Moseley J."/>
            <person name="Napoli C."/>
            <person name="Nedelcu A.M."/>
            <person name="Niyogi K."/>
            <person name="Novoselov S.V."/>
            <person name="Paulsen I.T."/>
            <person name="Pazour G."/>
            <person name="Purton S."/>
            <person name="Ral J.P."/>
            <person name="Riano-Pachon D.M."/>
            <person name="Riekhof W."/>
            <person name="Rymarquis L."/>
            <person name="Schroda M."/>
            <person name="Stern D."/>
            <person name="Umen J."/>
            <person name="Willows R."/>
            <person name="Wilson N."/>
            <person name="Zimmer S.L."/>
            <person name="Allmer J."/>
            <person name="Balk J."/>
            <person name="Bisova K."/>
            <person name="Chen C.J."/>
            <person name="Elias M."/>
            <person name="Gendler K."/>
            <person name="Hauser C."/>
            <person name="Lamb M.R."/>
            <person name="Ledford H."/>
            <person name="Long J.C."/>
            <person name="Minagawa J."/>
            <person name="Page M.D."/>
            <person name="Pan J."/>
            <person name="Pootakham W."/>
            <person name="Roje S."/>
            <person name="Rose A."/>
            <person name="Stahlberg E."/>
            <person name="Terauchi A.M."/>
            <person name="Yang P."/>
            <person name="Ball S."/>
            <person name="Bowler C."/>
            <person name="Dieckmann C.L."/>
            <person name="Gladyshev V.N."/>
            <person name="Green P."/>
            <person name="Jorgensen R."/>
            <person name="Mayfield S."/>
            <person name="Mueller-Roeber B."/>
            <person name="Rajamani S."/>
            <person name="Sayre R.T."/>
            <person name="Brokstein P."/>
            <person name="Dubchak I."/>
            <person name="Goodstein D."/>
            <person name="Hornick L."/>
            <person name="Huang Y.W."/>
            <person name="Jhaveri J."/>
            <person name="Luo Y."/>
            <person name="Martinez D."/>
            <person name="Ngau W.C."/>
            <person name="Otillar B."/>
            <person name="Poliakov A."/>
            <person name="Porter A."/>
            <person name="Szajkowski L."/>
            <person name="Werner G."/>
            <person name="Zhou K."/>
            <person name="Grigoriev I.V."/>
            <person name="Rokhsar D.S."/>
            <person name="Grossman A.R."/>
        </authorList>
    </citation>
    <scope>NUCLEOTIDE SEQUENCE [LARGE SCALE GENOMIC DNA]</scope>
    <source>
        <strain evidence="11">CC-503</strain>
    </source>
</reference>
<dbReference type="InParanoid" id="A0A2K3D8V9"/>
<feature type="region of interest" description="Disordered" evidence="7">
    <location>
        <begin position="127"/>
        <end position="281"/>
    </location>
</feature>
<keyword evidence="5" id="KW-0206">Cytoskeleton</keyword>
<feature type="compositionally biased region" description="Basic and acidic residues" evidence="7">
    <location>
        <begin position="598"/>
        <end position="607"/>
    </location>
</feature>
<feature type="region of interest" description="Disordered" evidence="7">
    <location>
        <begin position="424"/>
        <end position="443"/>
    </location>
</feature>
<evidence type="ECO:0000256" key="3">
    <source>
        <dbReference type="ARBA" id="ARBA00005885"/>
    </source>
</evidence>
<proteinExistence type="inferred from homology"/>
<feature type="compositionally biased region" description="Low complexity" evidence="7">
    <location>
        <begin position="342"/>
        <end position="351"/>
    </location>
</feature>
<dbReference type="Pfam" id="PF06886">
    <property type="entry name" value="TPX2"/>
    <property type="match status" value="1"/>
</dbReference>
<sequence length="666" mass="72024">MPLKEKNVAVEAGPSKAAEVKTTNKQPAAVGVAVSQKKRKAKEGGSEKGHVAKAAKGNETVAKAAAVSAPVVPKTRAQHAAAAAGSGGRGKAAKELKPVKVAMKLKAKPKAAQLLVAKAKAVAKAKSSKAAGASGEGADACQLAPKGTAAGGGPKAGRALAKMLQPKRVMPLRSTKQLTVPQDVELATTKRAAVHGGKQVEQQHRQRDDDDDGDEADPDGSGADDGSPYKPLVLRVKEFDKTPGRFKRKPDQPAPSKPLSITEAKEPTLLTNARSRAPAFKPREVAEAEEMAAMPQFRASTLNPLVLHSSGLIGVPKVEKRELTLPQPFHFVSDDRAEVRQQRQQQEEQVGGAAGPSGSRPEDKVERDLPKRARKSVAYNPELVVPRSPMLRTKMRARESKIPEEPQHEFRARPVPKFLSVPGVDLPVGHHGEAPAPTVPEPFRLATEQRGTAHRNAMAARLTAEEEAAKRARVPRALGLPLSTDMPLVPPRPEPKSLTVPEPFGLASDARHEDYEEKRRRALQEEEAARRAEAEFKARPMWKGAPFRVHDSGAVLTVPEEVHLATSARAVEREVFNRTVEEKWKETEVAQQLAAQEARMRDEEERRQLRKAAVFHARPMPDLSAPAPTKPPPAKPLTKPVSPRLGRNKRRAGGPAGEERDDHTEK</sequence>
<dbReference type="Proteomes" id="UP000006906">
    <property type="component" value="Chromosome 11"/>
</dbReference>
<dbReference type="GO" id="GO:0005634">
    <property type="term" value="C:nucleus"/>
    <property type="evidence" value="ECO:0007669"/>
    <property type="project" value="UniProtKB-SubCell"/>
</dbReference>
<dbReference type="AlphaFoldDB" id="A0A2K3D8V9"/>
<keyword evidence="4" id="KW-0963">Cytoplasm</keyword>
<evidence type="ECO:0000313" key="11">
    <source>
        <dbReference type="Proteomes" id="UP000006906"/>
    </source>
</evidence>
<dbReference type="OrthoDB" id="1684416at2759"/>
<evidence type="ECO:0000256" key="6">
    <source>
        <dbReference type="ARBA" id="ARBA00023242"/>
    </source>
</evidence>
<feature type="region of interest" description="Disordered" evidence="7">
    <location>
        <begin position="595"/>
        <end position="666"/>
    </location>
</feature>
<feature type="region of interest" description="Disordered" evidence="7">
    <location>
        <begin position="466"/>
        <end position="514"/>
    </location>
</feature>
<keyword evidence="11" id="KW-1185">Reference proteome</keyword>
<evidence type="ECO:0000256" key="4">
    <source>
        <dbReference type="ARBA" id="ARBA00022490"/>
    </source>
</evidence>
<dbReference type="InterPro" id="IPR009675">
    <property type="entry name" value="TPX2_fam"/>
</dbReference>
<accession>A0A2K3D8V9</accession>
<gene>
    <name evidence="10" type="ORF">CHLRE_11g482850v5</name>
</gene>
<comment type="similarity">
    <text evidence="3">Belongs to the TPX2 family.</text>
</comment>
<feature type="compositionally biased region" description="Basic and acidic residues" evidence="7">
    <location>
        <begin position="332"/>
        <end position="341"/>
    </location>
</feature>
<feature type="compositionally biased region" description="Basic and acidic residues" evidence="7">
    <location>
        <begin position="657"/>
        <end position="666"/>
    </location>
</feature>
<evidence type="ECO:0008006" key="12">
    <source>
        <dbReference type="Google" id="ProtNLM"/>
    </source>
</evidence>
<evidence type="ECO:0000256" key="2">
    <source>
        <dbReference type="ARBA" id="ARBA00004186"/>
    </source>
</evidence>
<evidence type="ECO:0000313" key="10">
    <source>
        <dbReference type="EMBL" id="PNW76963.1"/>
    </source>
</evidence>
<feature type="domain" description="TPX2 C-terminal" evidence="8">
    <location>
        <begin position="563"/>
        <end position="638"/>
    </location>
</feature>
<feature type="domain" description="TPX2 central" evidence="9">
    <location>
        <begin position="260"/>
        <end position="417"/>
    </location>
</feature>
<keyword evidence="6" id="KW-0539">Nucleus</keyword>
<dbReference type="STRING" id="3055.A0A2K3D8V9"/>